<name>A0A6N8KUV2_9SPHI</name>
<dbReference type="CDD" id="cd14727">
    <property type="entry name" value="ChanN-like"/>
    <property type="match status" value="1"/>
</dbReference>
<evidence type="ECO:0000259" key="1">
    <source>
        <dbReference type="Pfam" id="PF04187"/>
    </source>
</evidence>
<accession>A0A6N8KUV2</accession>
<organism evidence="2 3">
    <name type="scientific">Sphingobacterium humi</name>
    <dbReference type="NCBI Taxonomy" id="1796905"/>
    <lineage>
        <taxon>Bacteria</taxon>
        <taxon>Pseudomonadati</taxon>
        <taxon>Bacteroidota</taxon>
        <taxon>Sphingobacteriia</taxon>
        <taxon>Sphingobacteriales</taxon>
        <taxon>Sphingobacteriaceae</taxon>
        <taxon>Sphingobacterium</taxon>
    </lineage>
</organism>
<dbReference type="Pfam" id="PF04187">
    <property type="entry name" value="Cofac_haem_bdg"/>
    <property type="match status" value="1"/>
</dbReference>
<dbReference type="AlphaFoldDB" id="A0A6N8KUV2"/>
<dbReference type="EMBL" id="WSQA01000002">
    <property type="protein sequence ID" value="MVZ60887.1"/>
    <property type="molecule type" value="Genomic_DNA"/>
</dbReference>
<dbReference type="InterPro" id="IPR007314">
    <property type="entry name" value="Cofac_haem-bd_dom"/>
</dbReference>
<feature type="domain" description="Haem-binding uptake Tiki superfamily ChaN" evidence="1">
    <location>
        <begin position="52"/>
        <end position="256"/>
    </location>
</feature>
<dbReference type="SUPFAM" id="SSF159501">
    <property type="entry name" value="EreA/ChaN-like"/>
    <property type="match status" value="1"/>
</dbReference>
<comment type="caution">
    <text evidence="2">The sequence shown here is derived from an EMBL/GenBank/DDBJ whole genome shotgun (WGS) entry which is preliminary data.</text>
</comment>
<sequence length="302" mass="34476">MTKNKSKIKHMLKINSFLILIILFSPLMLFSQDGLYKIYSVELRREVSMAEMTDKLAHADVVFFGEEHNDSVAHVLQLELLKGLHAIHGQGLSLSMEMFQTDVQLVLDEYLAGQITERNLKADARPWKNYPDYQGMVEYAKEKGLYVLAANAPSRYTNRVTREGITSLMGLAKEAKKYLAPLPIDTLRGPYYDKFNGLMGGHNGMGNLKIYQSQNVWDATMAWKIARLAKRRQVKQILHLNGRFHSDEKLGTYAHLQGYAKKLKLSNIAAFPHESFANPDWATWEHLGDFIIITDPNVNRSF</sequence>
<reference evidence="2 3" key="1">
    <citation type="submission" date="2019-12" db="EMBL/GenBank/DDBJ databases">
        <authorList>
            <person name="Dong K."/>
        </authorList>
    </citation>
    <scope>NUCLEOTIDE SEQUENCE [LARGE SCALE GENOMIC DNA]</scope>
    <source>
        <strain evidence="2 3">JCM 31225</strain>
    </source>
</reference>
<dbReference type="Proteomes" id="UP000435036">
    <property type="component" value="Unassembled WGS sequence"/>
</dbReference>
<gene>
    <name evidence="2" type="ORF">GQF63_02510</name>
</gene>
<keyword evidence="3" id="KW-1185">Reference proteome</keyword>
<protein>
    <recommendedName>
        <fullName evidence="1">Haem-binding uptake Tiki superfamily ChaN domain-containing protein</fullName>
    </recommendedName>
</protein>
<evidence type="ECO:0000313" key="2">
    <source>
        <dbReference type="EMBL" id="MVZ60887.1"/>
    </source>
</evidence>
<proteinExistence type="predicted"/>
<evidence type="ECO:0000313" key="3">
    <source>
        <dbReference type="Proteomes" id="UP000435036"/>
    </source>
</evidence>
<dbReference type="Gene3D" id="3.40.50.11550">
    <property type="match status" value="1"/>
</dbReference>